<evidence type="ECO:0000256" key="2">
    <source>
        <dbReference type="ARBA" id="ARBA00001946"/>
    </source>
</evidence>
<evidence type="ECO:0000256" key="9">
    <source>
        <dbReference type="ARBA" id="ARBA00023049"/>
    </source>
</evidence>
<comment type="cofactor">
    <cofactor evidence="3">
        <name>Zn(2+)</name>
        <dbReference type="ChEBI" id="CHEBI:29105"/>
    </cofactor>
</comment>
<dbReference type="PRINTS" id="PR00919">
    <property type="entry name" value="THERMOPTASE"/>
</dbReference>
<dbReference type="EC" id="3.4.11.-" evidence="10"/>
<keyword evidence="9" id="KW-0482">Metalloprotease</keyword>
<dbReference type="Pfam" id="PF02073">
    <property type="entry name" value="Peptidase_M29"/>
    <property type="match status" value="1"/>
</dbReference>
<comment type="cofactor">
    <cofactor evidence="1">
        <name>Co(2+)</name>
        <dbReference type="ChEBI" id="CHEBI:48828"/>
    </cofactor>
</comment>
<dbReference type="Gene3D" id="3.40.1830.10">
    <property type="entry name" value="Thermophilic metalloprotease (M29)"/>
    <property type="match status" value="1"/>
</dbReference>
<evidence type="ECO:0000313" key="11">
    <source>
        <dbReference type="Proteomes" id="UP000049127"/>
    </source>
</evidence>
<dbReference type="RefSeq" id="WP_155485973.1">
    <property type="nucleotide sequence ID" value="NZ_CDNI01000003.1"/>
</dbReference>
<dbReference type="InterPro" id="IPR000787">
    <property type="entry name" value="Peptidase_M29"/>
</dbReference>
<evidence type="ECO:0000256" key="3">
    <source>
        <dbReference type="ARBA" id="ARBA00001947"/>
    </source>
</evidence>
<sequence length="408" mass="46712">MNFENKLNNYARLAVEIGANLQKNQILLLRAPIECKDFARKIVDIAYELGAKDVEIEWNDEETSLIRYLKASEDIFDEFPKWKIEKYKYLLEQGACIINIDSSNPTIFKDVDPIRMQKVSKAYNKSVPFWKEAIITDKIRWTIISVPSKAWACKVFSDLDENEAIEKLWDYIFKCTRTDQVNPIEAWKKHNNKLNEKVEFLNKSNFKSLHFKSNKTDLHIELPKNHIWAGGISKDPNKIAFNANIPTEEVYTLPHKYKVNGTVSNTKPFVYNGTIIDDFTLTFKNGKVVDYDAKVGYDSLKSLLELDEGSCYLGEVALVENNSPISNTEIIYYSTLYDENASCHLALGSAYKTSIKDGDIISKEDMDKYGINDSIIHEDFMIGSNDLNITGITVDGIEIEIFKNGNWA</sequence>
<evidence type="ECO:0000256" key="5">
    <source>
        <dbReference type="ARBA" id="ARBA00022438"/>
    </source>
</evidence>
<evidence type="ECO:0000256" key="4">
    <source>
        <dbReference type="ARBA" id="ARBA00008236"/>
    </source>
</evidence>
<dbReference type="MEROPS" id="M29.002"/>
<dbReference type="PANTHER" id="PTHR34448:SF3">
    <property type="entry name" value="AMINOPEPTIDASE AMPS"/>
    <property type="match status" value="1"/>
</dbReference>
<dbReference type="InterPro" id="IPR052170">
    <property type="entry name" value="M29_Exopeptidase"/>
</dbReference>
<dbReference type="PANTHER" id="PTHR34448">
    <property type="entry name" value="AMINOPEPTIDASE"/>
    <property type="match status" value="1"/>
</dbReference>
<evidence type="ECO:0000256" key="8">
    <source>
        <dbReference type="ARBA" id="ARBA00022801"/>
    </source>
</evidence>
<comment type="cofactor">
    <cofactor evidence="2">
        <name>Mg(2+)</name>
        <dbReference type="ChEBI" id="CHEBI:18420"/>
    </cofactor>
</comment>
<proteinExistence type="inferred from homology"/>
<dbReference type="SUPFAM" id="SSF144052">
    <property type="entry name" value="Thermophilic metalloprotease-like"/>
    <property type="match status" value="1"/>
</dbReference>
<evidence type="ECO:0000256" key="7">
    <source>
        <dbReference type="ARBA" id="ARBA00022723"/>
    </source>
</evidence>
<accession>A0A0C7R480</accession>
<evidence type="ECO:0000313" key="10">
    <source>
        <dbReference type="EMBL" id="CEQ03640.1"/>
    </source>
</evidence>
<keyword evidence="7" id="KW-0479">Metal-binding</keyword>
<dbReference type="Proteomes" id="UP000049127">
    <property type="component" value="Unassembled WGS sequence"/>
</dbReference>
<keyword evidence="6" id="KW-0645">Protease</keyword>
<reference evidence="10 11" key="1">
    <citation type="submission" date="2015-01" db="EMBL/GenBank/DDBJ databases">
        <authorList>
            <person name="Aslett A.Martin."/>
            <person name="De Silva Nishadi"/>
        </authorList>
    </citation>
    <scope>NUCLEOTIDE SEQUENCE [LARGE SCALE GENOMIC DNA]</scope>
    <source>
        <strain evidence="10 11">R28058</strain>
    </source>
</reference>
<dbReference type="InterPro" id="IPR035097">
    <property type="entry name" value="M29_N-terminal"/>
</dbReference>
<dbReference type="AlphaFoldDB" id="A0A0C7R480"/>
<keyword evidence="8 10" id="KW-0378">Hydrolase</keyword>
<keyword evidence="5 10" id="KW-0031">Aminopeptidase</keyword>
<gene>
    <name evidence="10" type="ORF">R28058_13731</name>
</gene>
<dbReference type="EMBL" id="CEKZ01000003">
    <property type="protein sequence ID" value="CEQ03640.1"/>
    <property type="molecule type" value="Genomic_DNA"/>
</dbReference>
<dbReference type="OrthoDB" id="9803993at2"/>
<dbReference type="GO" id="GO:0006508">
    <property type="term" value="P:proteolysis"/>
    <property type="evidence" value="ECO:0007669"/>
    <property type="project" value="UniProtKB-KW"/>
</dbReference>
<dbReference type="GO" id="GO:0008237">
    <property type="term" value="F:metallopeptidase activity"/>
    <property type="evidence" value="ECO:0007669"/>
    <property type="project" value="UniProtKB-KW"/>
</dbReference>
<evidence type="ECO:0000256" key="1">
    <source>
        <dbReference type="ARBA" id="ARBA00001941"/>
    </source>
</evidence>
<name>A0A0C7R480_PARSO</name>
<dbReference type="GO" id="GO:0004177">
    <property type="term" value="F:aminopeptidase activity"/>
    <property type="evidence" value="ECO:0007669"/>
    <property type="project" value="UniProtKB-KW"/>
</dbReference>
<dbReference type="GO" id="GO:0046872">
    <property type="term" value="F:metal ion binding"/>
    <property type="evidence" value="ECO:0007669"/>
    <property type="project" value="UniProtKB-KW"/>
</dbReference>
<protein>
    <submittedName>
        <fullName evidence="10">Aminopeptidase</fullName>
        <ecNumber evidence="10">3.4.11.-</ecNumber>
    </submittedName>
</protein>
<evidence type="ECO:0000256" key="6">
    <source>
        <dbReference type="ARBA" id="ARBA00022670"/>
    </source>
</evidence>
<organism evidence="10 11">
    <name type="scientific">Paraclostridium sordellii</name>
    <name type="common">Clostridium sordellii</name>
    <dbReference type="NCBI Taxonomy" id="1505"/>
    <lineage>
        <taxon>Bacteria</taxon>
        <taxon>Bacillati</taxon>
        <taxon>Bacillota</taxon>
        <taxon>Clostridia</taxon>
        <taxon>Peptostreptococcales</taxon>
        <taxon>Peptostreptococcaceae</taxon>
        <taxon>Paraclostridium</taxon>
    </lineage>
</organism>
<comment type="similarity">
    <text evidence="4">Belongs to the peptidase M29 family.</text>
</comment>